<reference evidence="3" key="1">
    <citation type="submission" date="2019-04" db="EMBL/GenBank/DDBJ databases">
        <title>Friends and foes A comparative genomics studyof 23 Aspergillus species from section Flavi.</title>
        <authorList>
            <consortium name="DOE Joint Genome Institute"/>
            <person name="Kjaerbolling I."/>
            <person name="Vesth T."/>
            <person name="Frisvad J.C."/>
            <person name="Nybo J.L."/>
            <person name="Theobald S."/>
            <person name="Kildgaard S."/>
            <person name="Isbrandt T."/>
            <person name="Kuo A."/>
            <person name="Sato A."/>
            <person name="Lyhne E.K."/>
            <person name="Kogle M.E."/>
            <person name="Wiebenga A."/>
            <person name="Kun R.S."/>
            <person name="Lubbers R.J."/>
            <person name="Makela M.R."/>
            <person name="Barry K."/>
            <person name="Chovatia M."/>
            <person name="Clum A."/>
            <person name="Daum C."/>
            <person name="Haridas S."/>
            <person name="He G."/>
            <person name="LaButti K."/>
            <person name="Lipzen A."/>
            <person name="Mondo S."/>
            <person name="Riley R."/>
            <person name="Salamov A."/>
            <person name="Simmons B.A."/>
            <person name="Magnuson J.K."/>
            <person name="Henrissat B."/>
            <person name="Mortensen U.H."/>
            <person name="Larsen T.O."/>
            <person name="Devries R.P."/>
            <person name="Grigoriev I.V."/>
            <person name="Machida M."/>
            <person name="Baker S.E."/>
            <person name="Andersen M.R."/>
        </authorList>
    </citation>
    <scope>NUCLEOTIDE SEQUENCE [LARGE SCALE GENOMIC DNA]</scope>
    <source>
        <strain evidence="3">CBS 130015</strain>
    </source>
</reference>
<proteinExistence type="predicted"/>
<keyword evidence="3" id="KW-1185">Reference proteome</keyword>
<dbReference type="Proteomes" id="UP000325433">
    <property type="component" value="Unassembled WGS sequence"/>
</dbReference>
<gene>
    <name evidence="2" type="ORF">BDV41DRAFT_542648</name>
</gene>
<dbReference type="AlphaFoldDB" id="A0A5N6VRS0"/>
<evidence type="ECO:0000313" key="3">
    <source>
        <dbReference type="Proteomes" id="UP000325433"/>
    </source>
</evidence>
<protein>
    <submittedName>
        <fullName evidence="2">Uncharacterized protein</fullName>
    </submittedName>
</protein>
<dbReference type="EMBL" id="ML738344">
    <property type="protein sequence ID" value="KAE8311317.1"/>
    <property type="molecule type" value="Genomic_DNA"/>
</dbReference>
<sequence>MSRSTPLGHCPRDFPAATIFYLYPEVSIHSYTSVFIYSWLSFLLLHLHRLC</sequence>
<accession>A0A5N6VRS0</accession>
<organism evidence="2 3">
    <name type="scientific">Aspergillus transmontanensis</name>
    <dbReference type="NCBI Taxonomy" id="1034304"/>
    <lineage>
        <taxon>Eukaryota</taxon>
        <taxon>Fungi</taxon>
        <taxon>Dikarya</taxon>
        <taxon>Ascomycota</taxon>
        <taxon>Pezizomycotina</taxon>
        <taxon>Eurotiomycetes</taxon>
        <taxon>Eurotiomycetidae</taxon>
        <taxon>Eurotiales</taxon>
        <taxon>Aspergillaceae</taxon>
        <taxon>Aspergillus</taxon>
        <taxon>Aspergillus subgen. Circumdati</taxon>
    </lineage>
</organism>
<name>A0A5N6VRS0_9EURO</name>
<keyword evidence="1" id="KW-1133">Transmembrane helix</keyword>
<keyword evidence="1" id="KW-0472">Membrane</keyword>
<evidence type="ECO:0000313" key="2">
    <source>
        <dbReference type="EMBL" id="KAE8311317.1"/>
    </source>
</evidence>
<feature type="transmembrane region" description="Helical" evidence="1">
    <location>
        <begin position="28"/>
        <end position="47"/>
    </location>
</feature>
<keyword evidence="1" id="KW-0812">Transmembrane</keyword>
<evidence type="ECO:0000256" key="1">
    <source>
        <dbReference type="SAM" id="Phobius"/>
    </source>
</evidence>